<dbReference type="InterPro" id="IPR032466">
    <property type="entry name" value="Metal_Hydrolase"/>
</dbReference>
<protein>
    <submittedName>
        <fullName evidence="2">N-substituted formamide deformylase</fullName>
        <ecNumber evidence="2">3.5.1.91</ecNumber>
    </submittedName>
</protein>
<dbReference type="PANTHER" id="PTHR22642">
    <property type="entry name" value="IMIDAZOLONEPROPIONASE"/>
    <property type="match status" value="1"/>
</dbReference>
<comment type="caution">
    <text evidence="2">The sequence shown here is derived from an EMBL/GenBank/DDBJ whole genome shotgun (WGS) entry which is preliminary data.</text>
</comment>
<name>A0A2S9XR26_9BACT</name>
<dbReference type="Gene3D" id="2.30.40.10">
    <property type="entry name" value="Urease, subunit C, domain 1"/>
    <property type="match status" value="1"/>
</dbReference>
<keyword evidence="2" id="KW-0378">Hydrolase</keyword>
<dbReference type="Proteomes" id="UP000238823">
    <property type="component" value="Unassembled WGS sequence"/>
</dbReference>
<gene>
    <name evidence="2" type="primary">nfdA</name>
    <name evidence="2" type="ORF">ENSA7_74550</name>
</gene>
<dbReference type="InterPro" id="IPR011059">
    <property type="entry name" value="Metal-dep_hydrolase_composite"/>
</dbReference>
<dbReference type="SUPFAM" id="SSF51556">
    <property type="entry name" value="Metallo-dependent hydrolases"/>
    <property type="match status" value="1"/>
</dbReference>
<dbReference type="PANTHER" id="PTHR22642:SF2">
    <property type="entry name" value="PROTEIN LONG AFTER FAR-RED 3"/>
    <property type="match status" value="1"/>
</dbReference>
<dbReference type="GO" id="GO:0016810">
    <property type="term" value="F:hydrolase activity, acting on carbon-nitrogen (but not peptide) bonds"/>
    <property type="evidence" value="ECO:0007669"/>
    <property type="project" value="InterPro"/>
</dbReference>
<accession>A0A2S9XR26</accession>
<dbReference type="Gene3D" id="3.10.310.70">
    <property type="match status" value="1"/>
</dbReference>
<evidence type="ECO:0000259" key="1">
    <source>
        <dbReference type="Pfam" id="PF07969"/>
    </source>
</evidence>
<dbReference type="RefSeq" id="WP_106094222.1">
    <property type="nucleotide sequence ID" value="NZ_PVNL01000138.1"/>
</dbReference>
<dbReference type="PROSITE" id="PS51257">
    <property type="entry name" value="PROKAR_LIPOPROTEIN"/>
    <property type="match status" value="1"/>
</dbReference>
<proteinExistence type="predicted"/>
<dbReference type="InterPro" id="IPR033932">
    <property type="entry name" value="YtcJ-like"/>
</dbReference>
<dbReference type="EC" id="3.5.1.91" evidence="2"/>
<dbReference type="Pfam" id="PF07969">
    <property type="entry name" value="Amidohydro_3"/>
    <property type="match status" value="1"/>
</dbReference>
<dbReference type="InterPro" id="IPR013108">
    <property type="entry name" value="Amidohydro_3"/>
</dbReference>
<reference evidence="2 3" key="1">
    <citation type="submission" date="2018-03" db="EMBL/GenBank/DDBJ databases">
        <title>Draft Genome Sequences of the Obligatory Marine Myxobacteria Enhygromyxa salina SWB007.</title>
        <authorList>
            <person name="Poehlein A."/>
            <person name="Moghaddam J.A."/>
            <person name="Harms H."/>
            <person name="Alanjari M."/>
            <person name="Koenig G.M."/>
            <person name="Daniel R."/>
            <person name="Schaeberle T.F."/>
        </authorList>
    </citation>
    <scope>NUCLEOTIDE SEQUENCE [LARGE SCALE GENOMIC DNA]</scope>
    <source>
        <strain evidence="2 3">SWB007</strain>
    </source>
</reference>
<dbReference type="Gene3D" id="3.20.20.140">
    <property type="entry name" value="Metal-dependent hydrolases"/>
    <property type="match status" value="1"/>
</dbReference>
<evidence type="ECO:0000313" key="3">
    <source>
        <dbReference type="Proteomes" id="UP000238823"/>
    </source>
</evidence>
<sequence>MFSRRRLLGSVACAGLIGCRRASETPRVSAPAQLIHANIYTNDETQPRAEAMLVRDGVILAVGSRAELEQRGANQLLDWRDVTIIPGLTDAHAHLLGLGQTAEIVDLRGAASVDEIIARLTEQAPASGWILGRGWDQNLWGGAMPTAAQLDAAFPDRPVWLRRVDGHAGWANSVVMQLTGIVASTPDPEGGEILRDSTTDAAATGVLIDAAMDVVPVPSPSPADVERWLDTACNHAASLGLTGVHEMGLDAVAHAAFTKLAAGRSLPLRVHAYASESWWTSGLDGLTRASVAPTDRYALAGVKLYVDGALGSRGAALIEPYADRPKHSGALMHEPQQFTELVSAILERGFQVASHAIGDLGNRTIINAYAQALAAKPTPDHRLRVEHAQVVDLADIPRMAELGLIASMQPTHATSDMPWAPARLGQARLAGAYAWRRMLDAGVRLALGSDFPVERPSPLLGLYAAVTRQDPSGQPAGGWLPDQRLSMAEAIAGFSGAAAFAAHRDDHLGMIAPGYRADLTCLRGDPYTVEPHAVPELEVHATMVEGALTFER</sequence>
<dbReference type="SUPFAM" id="SSF51338">
    <property type="entry name" value="Composite domain of metallo-dependent hydrolases"/>
    <property type="match status" value="1"/>
</dbReference>
<organism evidence="2 3">
    <name type="scientific">Enhygromyxa salina</name>
    <dbReference type="NCBI Taxonomy" id="215803"/>
    <lineage>
        <taxon>Bacteria</taxon>
        <taxon>Pseudomonadati</taxon>
        <taxon>Myxococcota</taxon>
        <taxon>Polyangia</taxon>
        <taxon>Nannocystales</taxon>
        <taxon>Nannocystaceae</taxon>
        <taxon>Enhygromyxa</taxon>
    </lineage>
</organism>
<dbReference type="AlphaFoldDB" id="A0A2S9XR26"/>
<dbReference type="CDD" id="cd01300">
    <property type="entry name" value="YtcJ_like"/>
    <property type="match status" value="1"/>
</dbReference>
<dbReference type="EMBL" id="PVNL01000138">
    <property type="protein sequence ID" value="PRP95141.1"/>
    <property type="molecule type" value="Genomic_DNA"/>
</dbReference>
<dbReference type="OrthoDB" id="5485695at2"/>
<evidence type="ECO:0000313" key="2">
    <source>
        <dbReference type="EMBL" id="PRP95141.1"/>
    </source>
</evidence>
<feature type="domain" description="Amidohydrolase 3" evidence="1">
    <location>
        <begin position="80"/>
        <end position="549"/>
    </location>
</feature>